<gene>
    <name evidence="1" type="ORF">EVAR_3544_1</name>
</gene>
<comment type="caution">
    <text evidence="1">The sequence shown here is derived from an EMBL/GenBank/DDBJ whole genome shotgun (WGS) entry which is preliminary data.</text>
</comment>
<dbReference type="OrthoDB" id="10017160at2759"/>
<dbReference type="EMBL" id="BGZK01000021">
    <property type="protein sequence ID" value="GBP06180.1"/>
    <property type="molecule type" value="Genomic_DNA"/>
</dbReference>
<dbReference type="AlphaFoldDB" id="A0A4C1SY38"/>
<proteinExistence type="predicted"/>
<evidence type="ECO:0000313" key="2">
    <source>
        <dbReference type="Proteomes" id="UP000299102"/>
    </source>
</evidence>
<protein>
    <submittedName>
        <fullName evidence="1">Uncharacterized protein</fullName>
    </submittedName>
</protein>
<keyword evidence="2" id="KW-1185">Reference proteome</keyword>
<dbReference type="Proteomes" id="UP000299102">
    <property type="component" value="Unassembled WGS sequence"/>
</dbReference>
<organism evidence="1 2">
    <name type="scientific">Eumeta variegata</name>
    <name type="common">Bagworm moth</name>
    <name type="synonym">Eumeta japonica</name>
    <dbReference type="NCBI Taxonomy" id="151549"/>
    <lineage>
        <taxon>Eukaryota</taxon>
        <taxon>Metazoa</taxon>
        <taxon>Ecdysozoa</taxon>
        <taxon>Arthropoda</taxon>
        <taxon>Hexapoda</taxon>
        <taxon>Insecta</taxon>
        <taxon>Pterygota</taxon>
        <taxon>Neoptera</taxon>
        <taxon>Endopterygota</taxon>
        <taxon>Lepidoptera</taxon>
        <taxon>Glossata</taxon>
        <taxon>Ditrysia</taxon>
        <taxon>Tineoidea</taxon>
        <taxon>Psychidae</taxon>
        <taxon>Oiketicinae</taxon>
        <taxon>Eumeta</taxon>
    </lineage>
</organism>
<evidence type="ECO:0000313" key="1">
    <source>
        <dbReference type="EMBL" id="GBP06180.1"/>
    </source>
</evidence>
<accession>A0A4C1SY38</accession>
<reference evidence="1 2" key="1">
    <citation type="journal article" date="2019" name="Commun. Biol.">
        <title>The bagworm genome reveals a unique fibroin gene that provides high tensile strength.</title>
        <authorList>
            <person name="Kono N."/>
            <person name="Nakamura H."/>
            <person name="Ohtoshi R."/>
            <person name="Tomita M."/>
            <person name="Numata K."/>
            <person name="Arakawa K."/>
        </authorList>
    </citation>
    <scope>NUCLEOTIDE SEQUENCE [LARGE SCALE GENOMIC DNA]</scope>
</reference>
<name>A0A4C1SY38_EUMVA</name>
<sequence>MLKDTSIKDLKGTESVTVCSSRDLHGDPIRLFRPERSDNCVANFLDRNRICDGAEKELVNGRNVAEERVNHRNIITAETSNSRRHFVDDDEAPSLATVHNHFNEIKRGGTNLTDDLSEGRSSTATTEDNFRGVRLIIETDEKGPTTRFRLT</sequence>